<evidence type="ECO:0000256" key="1">
    <source>
        <dbReference type="ARBA" id="ARBA00004459"/>
    </source>
</evidence>
<gene>
    <name evidence="12" type="ORF">PVE_P0155</name>
</gene>
<evidence type="ECO:0000256" key="4">
    <source>
        <dbReference type="ARBA" id="ARBA00022692"/>
    </source>
</evidence>
<dbReference type="PANTHER" id="PTHR30203">
    <property type="entry name" value="OUTER MEMBRANE CATION EFFLUX PROTEIN"/>
    <property type="match status" value="1"/>
</dbReference>
<comment type="similarity">
    <text evidence="2 9">Belongs to the outer membrane factor (OMF) (TC 1.B.17) family.</text>
</comment>
<evidence type="ECO:0000256" key="10">
    <source>
        <dbReference type="SAM" id="Coils"/>
    </source>
</evidence>
<dbReference type="NCBIfam" id="TIGR01845">
    <property type="entry name" value="outer_NodT"/>
    <property type="match status" value="1"/>
</dbReference>
<protein>
    <submittedName>
        <fullName evidence="12">RND transporter</fullName>
    </submittedName>
</protein>
<evidence type="ECO:0000256" key="8">
    <source>
        <dbReference type="ARBA" id="ARBA00023288"/>
    </source>
</evidence>
<sequence>MREEPLKNARPPENLNAAETLAGSAGKFMKSSRPARMQPSASPSHPGQPARSPSFMRNIRLYAVLTGLLTSTLSGCISLTPEQRTPALPVPERWQDKLRTAEDGEHPARNQPWRAYFTDPVLQRLIETALANNRDMRTALLRVEEARAGFAIRRGERFPELTVGGQGARERLPGDLNLTERSRVGGEYRAEVGLSSWELDLWGRVRSLEEAALQNWLATEAAQKAVRITLISQVADGYVGLRELDERIANARQSVTSREESYRIFSRRYQVGATTKLEVTQVQTLLTQAQALLMQLEEARDNQVNELRLLVGGDPGPLPQQGPFDESSVLAELSPGLSSELLVRRPDIIAAENRLQAANANIGAARAAFFPRIALTGSWGTASAELDGLFDSGSRAWRFIPTLSLPIFDGGRRRANLELSEVRRDLAITAYEQSIQTAFREVADALSARYWQGRQLEIQRTAQQAQAERARLAQLRYDNGSAAYLEVLDAQRDLLDSEQQLVRSRRALLSSQIKLYSALGGDAYVANDSAQLQAPSPTPAPLERD</sequence>
<keyword evidence="12" id="KW-0614">Plasmid</keyword>
<proteinExistence type="inferred from homology"/>
<dbReference type="PANTHER" id="PTHR30203:SF32">
    <property type="entry name" value="CATION EFFLUX SYSTEM PROTEIN CUSC"/>
    <property type="match status" value="1"/>
</dbReference>
<keyword evidence="3 9" id="KW-1134">Transmembrane beta strand</keyword>
<feature type="region of interest" description="Disordered" evidence="11">
    <location>
        <begin position="22"/>
        <end position="53"/>
    </location>
</feature>
<keyword evidence="5 9" id="KW-0472">Membrane</keyword>
<dbReference type="AlphaFoldDB" id="A0A1D3KA36"/>
<evidence type="ECO:0000256" key="7">
    <source>
        <dbReference type="ARBA" id="ARBA00023237"/>
    </source>
</evidence>
<evidence type="ECO:0000256" key="3">
    <source>
        <dbReference type="ARBA" id="ARBA00022452"/>
    </source>
</evidence>
<evidence type="ECO:0000256" key="9">
    <source>
        <dbReference type="RuleBase" id="RU362097"/>
    </source>
</evidence>
<dbReference type="InterPro" id="IPR003423">
    <property type="entry name" value="OMP_efflux"/>
</dbReference>
<comment type="subcellular location">
    <subcellularLocation>
        <location evidence="1 9">Cell outer membrane</location>
        <topology evidence="1 9">Lipid-anchor</topology>
    </subcellularLocation>
</comment>
<evidence type="ECO:0000256" key="5">
    <source>
        <dbReference type="ARBA" id="ARBA00023136"/>
    </source>
</evidence>
<evidence type="ECO:0000313" key="12">
    <source>
        <dbReference type="EMBL" id="SBW85196.1"/>
    </source>
</evidence>
<dbReference type="EMBL" id="LT599585">
    <property type="protein sequence ID" value="SBW85196.1"/>
    <property type="molecule type" value="Genomic_DNA"/>
</dbReference>
<evidence type="ECO:0000256" key="2">
    <source>
        <dbReference type="ARBA" id="ARBA00007613"/>
    </source>
</evidence>
<keyword evidence="7" id="KW-0998">Cell outer membrane</keyword>
<keyword evidence="10" id="KW-0175">Coiled coil</keyword>
<evidence type="ECO:0000256" key="11">
    <source>
        <dbReference type="SAM" id="MobiDB-lite"/>
    </source>
</evidence>
<dbReference type="InterPro" id="IPR010131">
    <property type="entry name" value="MdtP/NodT-like"/>
</dbReference>
<reference evidence="13" key="1">
    <citation type="submission" date="2016-07" db="EMBL/GenBank/DDBJ databases">
        <authorList>
            <person name="Florea S."/>
            <person name="Webb J.S."/>
            <person name="Jaromczyk J."/>
            <person name="Schardl C.L."/>
        </authorList>
    </citation>
    <scope>NUCLEOTIDE SEQUENCE [LARGE SCALE GENOMIC DNA]</scope>
    <source>
        <strain evidence="13">1YdBTEX2</strain>
        <plasmid evidence="13">Plasmid pve_Plasmid</plasmid>
    </source>
</reference>
<dbReference type="Gene3D" id="2.20.200.10">
    <property type="entry name" value="Outer membrane efflux proteins (OEP)"/>
    <property type="match status" value="1"/>
</dbReference>
<keyword evidence="8 9" id="KW-0449">Lipoprotein</keyword>
<dbReference type="GO" id="GO:0009279">
    <property type="term" value="C:cell outer membrane"/>
    <property type="evidence" value="ECO:0007669"/>
    <property type="project" value="UniProtKB-SubCell"/>
</dbReference>
<keyword evidence="4 9" id="KW-0812">Transmembrane</keyword>
<evidence type="ECO:0000313" key="13">
    <source>
        <dbReference type="Proteomes" id="UP000245431"/>
    </source>
</evidence>
<dbReference type="SUPFAM" id="SSF56954">
    <property type="entry name" value="Outer membrane efflux proteins (OEP)"/>
    <property type="match status" value="1"/>
</dbReference>
<accession>A0A1D3KA36</accession>
<evidence type="ECO:0000256" key="6">
    <source>
        <dbReference type="ARBA" id="ARBA00023139"/>
    </source>
</evidence>
<dbReference type="Proteomes" id="UP000245431">
    <property type="component" value="Plasmid PVE_plasmid"/>
</dbReference>
<dbReference type="Gene3D" id="1.20.1600.10">
    <property type="entry name" value="Outer membrane efflux proteins (OEP)"/>
    <property type="match status" value="1"/>
</dbReference>
<organism evidence="12 13">
    <name type="scientific">Pseudomonas veronii 1YdBTEX2</name>
    <dbReference type="NCBI Taxonomy" id="1295141"/>
    <lineage>
        <taxon>Bacteria</taxon>
        <taxon>Pseudomonadati</taxon>
        <taxon>Pseudomonadota</taxon>
        <taxon>Gammaproteobacteria</taxon>
        <taxon>Pseudomonadales</taxon>
        <taxon>Pseudomonadaceae</taxon>
        <taxon>Pseudomonas</taxon>
    </lineage>
</organism>
<dbReference type="GO" id="GO:0015562">
    <property type="term" value="F:efflux transmembrane transporter activity"/>
    <property type="evidence" value="ECO:0007669"/>
    <property type="project" value="InterPro"/>
</dbReference>
<geneLocation type="plasmid" evidence="13">
    <name>pve_Plasmid</name>
</geneLocation>
<dbReference type="Pfam" id="PF02321">
    <property type="entry name" value="OEP"/>
    <property type="match status" value="2"/>
</dbReference>
<feature type="coiled-coil region" evidence="10">
    <location>
        <begin position="241"/>
        <end position="306"/>
    </location>
</feature>
<name>A0A1D3KA36_PSEVE</name>
<keyword evidence="6 9" id="KW-0564">Palmitate</keyword>